<accession>A0A7J8WFQ2</accession>
<reference evidence="2 3" key="1">
    <citation type="journal article" date="2019" name="Genome Biol. Evol.">
        <title>Insights into the evolution of the New World diploid cottons (Gossypium, subgenus Houzingenia) based on genome sequencing.</title>
        <authorList>
            <person name="Grover C.E."/>
            <person name="Arick M.A. 2nd"/>
            <person name="Thrash A."/>
            <person name="Conover J.L."/>
            <person name="Sanders W.S."/>
            <person name="Peterson D.G."/>
            <person name="Frelichowski J.E."/>
            <person name="Scheffler J.A."/>
            <person name="Scheffler B.E."/>
            <person name="Wendel J.F."/>
        </authorList>
    </citation>
    <scope>NUCLEOTIDE SEQUENCE [LARGE SCALE GENOMIC DNA]</scope>
    <source>
        <strain evidence="2">57</strain>
        <tissue evidence="2">Leaf</tissue>
    </source>
</reference>
<keyword evidence="3" id="KW-1185">Reference proteome</keyword>
<dbReference type="PANTHER" id="PTHR33710">
    <property type="entry name" value="BNAC02G09200D PROTEIN"/>
    <property type="match status" value="1"/>
</dbReference>
<comment type="caution">
    <text evidence="2">The sequence shown here is derived from an EMBL/GenBank/DDBJ whole genome shotgun (WGS) entry which is preliminary data.</text>
</comment>
<evidence type="ECO:0000313" key="3">
    <source>
        <dbReference type="Proteomes" id="UP000593573"/>
    </source>
</evidence>
<organism evidence="2 3">
    <name type="scientific">Gossypium klotzschianum</name>
    <dbReference type="NCBI Taxonomy" id="34286"/>
    <lineage>
        <taxon>Eukaryota</taxon>
        <taxon>Viridiplantae</taxon>
        <taxon>Streptophyta</taxon>
        <taxon>Embryophyta</taxon>
        <taxon>Tracheophyta</taxon>
        <taxon>Spermatophyta</taxon>
        <taxon>Magnoliopsida</taxon>
        <taxon>eudicotyledons</taxon>
        <taxon>Gunneridae</taxon>
        <taxon>Pentapetalae</taxon>
        <taxon>rosids</taxon>
        <taxon>malvids</taxon>
        <taxon>Malvales</taxon>
        <taxon>Malvaceae</taxon>
        <taxon>Malvoideae</taxon>
        <taxon>Gossypium</taxon>
    </lineage>
</organism>
<dbReference type="OrthoDB" id="1001418at2759"/>
<dbReference type="Pfam" id="PF14111">
    <property type="entry name" value="DUF4283"/>
    <property type="match status" value="1"/>
</dbReference>
<dbReference type="SUPFAM" id="SSF56219">
    <property type="entry name" value="DNase I-like"/>
    <property type="match status" value="1"/>
</dbReference>
<dbReference type="InterPro" id="IPR025558">
    <property type="entry name" value="DUF4283"/>
</dbReference>
<feature type="domain" description="DUF4283" evidence="1">
    <location>
        <begin position="1"/>
        <end position="58"/>
    </location>
</feature>
<evidence type="ECO:0000259" key="1">
    <source>
        <dbReference type="Pfam" id="PF14111"/>
    </source>
</evidence>
<proteinExistence type="predicted"/>
<evidence type="ECO:0000313" key="2">
    <source>
        <dbReference type="EMBL" id="MBA0673700.1"/>
    </source>
</evidence>
<dbReference type="Proteomes" id="UP000593573">
    <property type="component" value="Unassembled WGS sequence"/>
</dbReference>
<dbReference type="Gene3D" id="3.60.10.10">
    <property type="entry name" value="Endonuclease/exonuclease/phosphatase"/>
    <property type="match status" value="1"/>
</dbReference>
<sequence length="432" mass="51406">MANLWHPIWGVRIRDLGEKKYLFQFFHAMDMDRVLKGSLWTFNNHLLILYKLQLGEDPLQVHLVLTPFWVQIHNVPIGLFSKNLATQLDLSIRAQSQRALSMNSVWLREEGESDRGRTGEENRDFRMGQQKMALIGEEGKKRSKGEIEDLTGREEMGNIMAKNRRMKPDGKFRRRCGFVNGINVDSEGTRRDREDSWAVLKNLHKDKDIPWFVCGDFKEIMYGFEKKGGLLRDERRMEMFCEALEFFHLTDMGYSGRWFTWERGNLPETNIQERLDKGVANENWIYMFPELNFEIEKDERYWEQRVRLNWLKLGDRNIAFFHSQATQRKRKSLINKLQNNSGWETNDLYEMESIARSYFQNLFTSGNQKNYDHLLSGIDRCVSEKDNRKLTEKYTKEEVREALFEMQPTKAPSEDRFPALFYQKCWHFIGEK</sequence>
<protein>
    <recommendedName>
        <fullName evidence="1">DUF4283 domain-containing protein</fullName>
    </recommendedName>
</protein>
<name>A0A7J8WFQ2_9ROSI</name>
<dbReference type="EMBL" id="JABFAB010303233">
    <property type="protein sequence ID" value="MBA0673700.1"/>
    <property type="molecule type" value="Genomic_DNA"/>
</dbReference>
<dbReference type="InterPro" id="IPR036691">
    <property type="entry name" value="Endo/exonu/phosph_ase_sf"/>
</dbReference>
<dbReference type="PANTHER" id="PTHR33710:SF62">
    <property type="entry name" value="DUF4283 DOMAIN PROTEIN"/>
    <property type="match status" value="1"/>
</dbReference>
<gene>
    <name evidence="2" type="ORF">Goklo_029777</name>
</gene>
<dbReference type="AlphaFoldDB" id="A0A7J8WFQ2"/>
<feature type="non-terminal residue" evidence="2">
    <location>
        <position position="432"/>
    </location>
</feature>